<comment type="subcellular location">
    <subcellularLocation>
        <location evidence="1">Membrane</location>
        <topology evidence="1">Multi-pass membrane protein</topology>
    </subcellularLocation>
</comment>
<dbReference type="Pfam" id="PF01226">
    <property type="entry name" value="Form_Nir_trans"/>
    <property type="match status" value="1"/>
</dbReference>
<evidence type="ECO:0000313" key="8">
    <source>
        <dbReference type="Proteomes" id="UP000195326"/>
    </source>
</evidence>
<dbReference type="AlphaFoldDB" id="A0A1Y4LYJ5"/>
<keyword evidence="4 6" id="KW-0472">Membrane</keyword>
<evidence type="ECO:0000256" key="3">
    <source>
        <dbReference type="ARBA" id="ARBA00022989"/>
    </source>
</evidence>
<feature type="transmembrane region" description="Helical" evidence="6">
    <location>
        <begin position="61"/>
        <end position="81"/>
    </location>
</feature>
<feature type="transmembrane region" description="Helical" evidence="6">
    <location>
        <begin position="35"/>
        <end position="55"/>
    </location>
</feature>
<proteinExistence type="inferred from homology"/>
<evidence type="ECO:0008006" key="9">
    <source>
        <dbReference type="Google" id="ProtNLM"/>
    </source>
</evidence>
<protein>
    <recommendedName>
        <fullName evidence="9">Formate/nitrite transporter</fullName>
    </recommendedName>
</protein>
<gene>
    <name evidence="7" type="ORF">B5F15_05165</name>
</gene>
<dbReference type="STRING" id="501571.GCA_900143195_02879"/>
<keyword evidence="3 6" id="KW-1133">Transmembrane helix</keyword>
<dbReference type="GO" id="GO:0015513">
    <property type="term" value="F:high-affinity secondary active nitrite transmembrane transporter activity"/>
    <property type="evidence" value="ECO:0007669"/>
    <property type="project" value="TreeGrafter"/>
</dbReference>
<reference evidence="8" key="1">
    <citation type="submission" date="2017-04" db="EMBL/GenBank/DDBJ databases">
        <title>Function of individual gut microbiota members based on whole genome sequencing of pure cultures obtained from chicken caecum.</title>
        <authorList>
            <person name="Medvecky M."/>
            <person name="Cejkova D."/>
            <person name="Polansky O."/>
            <person name="Karasova D."/>
            <person name="Kubasova T."/>
            <person name="Cizek A."/>
            <person name="Rychlik I."/>
        </authorList>
    </citation>
    <scope>NUCLEOTIDE SEQUENCE [LARGE SCALE GENOMIC DNA]</scope>
    <source>
        <strain evidence="8">An179</strain>
    </source>
</reference>
<dbReference type="PANTHER" id="PTHR30520">
    <property type="entry name" value="FORMATE TRANSPORTER-RELATED"/>
    <property type="match status" value="1"/>
</dbReference>
<evidence type="ECO:0000256" key="1">
    <source>
        <dbReference type="ARBA" id="ARBA00004141"/>
    </source>
</evidence>
<evidence type="ECO:0000256" key="2">
    <source>
        <dbReference type="ARBA" id="ARBA00022692"/>
    </source>
</evidence>
<evidence type="ECO:0000256" key="4">
    <source>
        <dbReference type="ARBA" id="ARBA00023136"/>
    </source>
</evidence>
<comment type="similarity">
    <text evidence="5">Belongs to the FNT transporter (TC 1.A.16) family.</text>
</comment>
<dbReference type="Gene3D" id="1.20.1080.10">
    <property type="entry name" value="Glycerol uptake facilitator protein"/>
    <property type="match status" value="1"/>
</dbReference>
<keyword evidence="2 6" id="KW-0812">Transmembrane</keyword>
<name>A0A1Y4LYJ5_9FIRM</name>
<accession>A0A1Y4LYJ5</accession>
<organism evidence="7 8">
    <name type="scientific">Butyricicoccus pullicaecorum</name>
    <dbReference type="NCBI Taxonomy" id="501571"/>
    <lineage>
        <taxon>Bacteria</taxon>
        <taxon>Bacillati</taxon>
        <taxon>Bacillota</taxon>
        <taxon>Clostridia</taxon>
        <taxon>Eubacteriales</taxon>
        <taxon>Butyricicoccaceae</taxon>
        <taxon>Butyricicoccus</taxon>
    </lineage>
</organism>
<dbReference type="PANTHER" id="PTHR30520:SF6">
    <property type="entry name" value="FORMATE_NITRATE FAMILY TRANSPORTER (EUROFUNG)"/>
    <property type="match status" value="1"/>
</dbReference>
<comment type="caution">
    <text evidence="7">The sequence shown here is derived from an EMBL/GenBank/DDBJ whole genome shotgun (WGS) entry which is preliminary data.</text>
</comment>
<evidence type="ECO:0000256" key="6">
    <source>
        <dbReference type="SAM" id="Phobius"/>
    </source>
</evidence>
<feature type="transmembrane region" description="Helical" evidence="6">
    <location>
        <begin position="142"/>
        <end position="160"/>
    </location>
</feature>
<dbReference type="InterPro" id="IPR023271">
    <property type="entry name" value="Aquaporin-like"/>
</dbReference>
<dbReference type="InterPro" id="IPR000292">
    <property type="entry name" value="For/NO2_transpt"/>
</dbReference>
<feature type="transmembrane region" description="Helical" evidence="6">
    <location>
        <begin position="210"/>
        <end position="231"/>
    </location>
</feature>
<feature type="transmembrane region" description="Helical" evidence="6">
    <location>
        <begin position="102"/>
        <end position="122"/>
    </location>
</feature>
<feature type="transmembrane region" description="Helical" evidence="6">
    <location>
        <begin position="172"/>
        <end position="198"/>
    </location>
</feature>
<dbReference type="GO" id="GO:0005886">
    <property type="term" value="C:plasma membrane"/>
    <property type="evidence" value="ECO:0007669"/>
    <property type="project" value="TreeGrafter"/>
</dbReference>
<evidence type="ECO:0000313" key="7">
    <source>
        <dbReference type="EMBL" id="OUP59442.1"/>
    </source>
</evidence>
<sequence length="239" mass="26003">MWNGTVNRGCQARHGYDRIRKKTGGGAQPVKKLELLVSSILAGLLIGVSGAIYLGSGKIPFGAVLFSVALFTICTRGMALFTGRVGYLITRNDRMVYIGELLVIWLGNLIGCAVTALAVAYAKPAYLQMACELTVLKLSESPVQTFLLGVMCGLLMYIAVDHFRTWQGDFGRFVGILLCVPAFILAGFEHVVADMFYLMLGVQQGMVGKIIVFLLVCSLGNACGAWLIPLWDKLRMRQG</sequence>
<dbReference type="Proteomes" id="UP000195326">
    <property type="component" value="Unassembled WGS sequence"/>
</dbReference>
<evidence type="ECO:0000256" key="5">
    <source>
        <dbReference type="ARBA" id="ARBA00049660"/>
    </source>
</evidence>
<dbReference type="EMBL" id="NFKL01000006">
    <property type="protein sequence ID" value="OUP59442.1"/>
    <property type="molecule type" value="Genomic_DNA"/>
</dbReference>
<dbReference type="GO" id="GO:0015707">
    <property type="term" value="P:nitrite transport"/>
    <property type="evidence" value="ECO:0007669"/>
    <property type="project" value="TreeGrafter"/>
</dbReference>